<evidence type="ECO:0000259" key="2">
    <source>
        <dbReference type="PROSITE" id="PS50894"/>
    </source>
</evidence>
<dbReference type="SUPFAM" id="SSF47226">
    <property type="entry name" value="Histidine-containing phosphotransfer domain, HPT domain"/>
    <property type="match status" value="1"/>
</dbReference>
<dbReference type="CDD" id="cd00088">
    <property type="entry name" value="HPT"/>
    <property type="match status" value="1"/>
</dbReference>
<proteinExistence type="predicted"/>
<evidence type="ECO:0000256" key="1">
    <source>
        <dbReference type="PROSITE-ProRule" id="PRU00110"/>
    </source>
</evidence>
<dbReference type="EMBL" id="JAGQHS010000030">
    <property type="protein sequence ID" value="MCA9755705.1"/>
    <property type="molecule type" value="Genomic_DNA"/>
</dbReference>
<sequence length="124" mass="13701">MNETPMNDSRCPIDHEHLTDMSAGDTEFETELMQEFLRVTPPLIEQVENALATGDLPTVERAAHTLKGSCRSLGARPMSDPCETLEKMARAGETTGANEVVQNIQAYFDVLTDYITKTWGVRAA</sequence>
<reference evidence="3" key="1">
    <citation type="submission" date="2020-04" db="EMBL/GenBank/DDBJ databases">
        <authorList>
            <person name="Zhang T."/>
        </authorList>
    </citation>
    <scope>NUCLEOTIDE SEQUENCE</scope>
    <source>
        <strain evidence="3">HKST-UBA02</strain>
    </source>
</reference>
<feature type="domain" description="HPt" evidence="2">
    <location>
        <begin position="25"/>
        <end position="118"/>
    </location>
</feature>
<evidence type="ECO:0000313" key="3">
    <source>
        <dbReference type="EMBL" id="MCA9755705.1"/>
    </source>
</evidence>
<dbReference type="AlphaFoldDB" id="A0A956SCT1"/>
<dbReference type="Gene3D" id="1.20.120.160">
    <property type="entry name" value="HPT domain"/>
    <property type="match status" value="1"/>
</dbReference>
<accession>A0A956SCT1</accession>
<feature type="modified residue" description="Phosphohistidine" evidence="1">
    <location>
        <position position="64"/>
    </location>
</feature>
<evidence type="ECO:0000313" key="4">
    <source>
        <dbReference type="Proteomes" id="UP000739538"/>
    </source>
</evidence>
<gene>
    <name evidence="3" type="ORF">KDA27_07885</name>
</gene>
<dbReference type="InterPro" id="IPR036641">
    <property type="entry name" value="HPT_dom_sf"/>
</dbReference>
<dbReference type="Proteomes" id="UP000739538">
    <property type="component" value="Unassembled WGS sequence"/>
</dbReference>
<comment type="caution">
    <text evidence="3">The sequence shown here is derived from an EMBL/GenBank/DDBJ whole genome shotgun (WGS) entry which is preliminary data.</text>
</comment>
<name>A0A956SCT1_UNCEI</name>
<protein>
    <submittedName>
        <fullName evidence="3">Hpt domain-containing protein</fullName>
    </submittedName>
</protein>
<dbReference type="GO" id="GO:0000160">
    <property type="term" value="P:phosphorelay signal transduction system"/>
    <property type="evidence" value="ECO:0007669"/>
    <property type="project" value="InterPro"/>
</dbReference>
<dbReference type="PROSITE" id="PS50894">
    <property type="entry name" value="HPT"/>
    <property type="match status" value="1"/>
</dbReference>
<organism evidence="3 4">
    <name type="scientific">Eiseniibacteriota bacterium</name>
    <dbReference type="NCBI Taxonomy" id="2212470"/>
    <lineage>
        <taxon>Bacteria</taxon>
        <taxon>Candidatus Eiseniibacteriota</taxon>
    </lineage>
</organism>
<reference evidence="3" key="2">
    <citation type="journal article" date="2021" name="Microbiome">
        <title>Successional dynamics and alternative stable states in a saline activated sludge microbial community over 9 years.</title>
        <authorList>
            <person name="Wang Y."/>
            <person name="Ye J."/>
            <person name="Ju F."/>
            <person name="Liu L."/>
            <person name="Boyd J.A."/>
            <person name="Deng Y."/>
            <person name="Parks D.H."/>
            <person name="Jiang X."/>
            <person name="Yin X."/>
            <person name="Woodcroft B.J."/>
            <person name="Tyson G.W."/>
            <person name="Hugenholtz P."/>
            <person name="Polz M.F."/>
            <person name="Zhang T."/>
        </authorList>
    </citation>
    <scope>NUCLEOTIDE SEQUENCE</scope>
    <source>
        <strain evidence="3">HKST-UBA02</strain>
    </source>
</reference>
<dbReference type="InterPro" id="IPR008207">
    <property type="entry name" value="Sig_transdc_His_kin_Hpt_dom"/>
</dbReference>
<keyword evidence="1" id="KW-0597">Phosphoprotein</keyword>
<dbReference type="SMART" id="SM00073">
    <property type="entry name" value="HPT"/>
    <property type="match status" value="1"/>
</dbReference>
<dbReference type="Pfam" id="PF01627">
    <property type="entry name" value="Hpt"/>
    <property type="match status" value="1"/>
</dbReference>